<accession>A0A7S4B203</accession>
<proteinExistence type="predicted"/>
<reference evidence="1" key="1">
    <citation type="submission" date="2021-01" db="EMBL/GenBank/DDBJ databases">
        <authorList>
            <person name="Corre E."/>
            <person name="Pelletier E."/>
            <person name="Niang G."/>
            <person name="Scheremetjew M."/>
            <person name="Finn R."/>
            <person name="Kale V."/>
            <person name="Holt S."/>
            <person name="Cochrane G."/>
            <person name="Meng A."/>
            <person name="Brown T."/>
            <person name="Cohen L."/>
        </authorList>
    </citation>
    <scope>NUCLEOTIDE SEQUENCE</scope>
    <source>
        <strain evidence="1">CCMP645</strain>
    </source>
</reference>
<sequence>MSFAQAEVGAGLDALLKASDALSYGGEDVTVALALRRQASVSVLNCGSFYQHEPLKYARMRSKGENWVRWPLSRNPMSFHKLKDADAYRAFFGCSLYDKSGKPRTFPRDLFRGPYSNGTGLQNGVTAAMASTDGTPHQAEPALRLNCVDPWMPNTAVRTNQTQSRIVKCPSALSP</sequence>
<protein>
    <submittedName>
        <fullName evidence="1">Uncharacterized protein</fullName>
    </submittedName>
</protein>
<name>A0A7S4B203_CHRCT</name>
<organism evidence="1">
    <name type="scientific">Chrysotila carterae</name>
    <name type="common">Marine alga</name>
    <name type="synonym">Syracosphaera carterae</name>
    <dbReference type="NCBI Taxonomy" id="13221"/>
    <lineage>
        <taxon>Eukaryota</taxon>
        <taxon>Haptista</taxon>
        <taxon>Haptophyta</taxon>
        <taxon>Prymnesiophyceae</taxon>
        <taxon>Isochrysidales</taxon>
        <taxon>Isochrysidaceae</taxon>
        <taxon>Chrysotila</taxon>
    </lineage>
</organism>
<dbReference type="AlphaFoldDB" id="A0A7S4B203"/>
<gene>
    <name evidence="1" type="ORF">PCAR00345_LOCUS2910</name>
</gene>
<evidence type="ECO:0000313" key="1">
    <source>
        <dbReference type="EMBL" id="CAE0750325.1"/>
    </source>
</evidence>
<dbReference type="EMBL" id="HBIZ01005123">
    <property type="protein sequence ID" value="CAE0750325.1"/>
    <property type="molecule type" value="Transcribed_RNA"/>
</dbReference>